<organism evidence="1 2">
    <name type="scientific">Alkalicella caledoniensis</name>
    <dbReference type="NCBI Taxonomy" id="2731377"/>
    <lineage>
        <taxon>Bacteria</taxon>
        <taxon>Bacillati</taxon>
        <taxon>Bacillota</taxon>
        <taxon>Clostridia</taxon>
        <taxon>Eubacteriales</taxon>
        <taxon>Proteinivoracaceae</taxon>
        <taxon>Alkalicella</taxon>
    </lineage>
</organism>
<dbReference type="Proteomes" id="UP000516160">
    <property type="component" value="Chromosome"/>
</dbReference>
<dbReference type="AlphaFoldDB" id="A0A7G9W8A6"/>
<evidence type="ECO:0000313" key="1">
    <source>
        <dbReference type="EMBL" id="QNO14918.1"/>
    </source>
</evidence>
<keyword evidence="2" id="KW-1185">Reference proteome</keyword>
<proteinExistence type="predicted"/>
<gene>
    <name evidence="1" type="ORF">HYG86_09100</name>
</gene>
<dbReference type="EMBL" id="CP058559">
    <property type="protein sequence ID" value="QNO14918.1"/>
    <property type="molecule type" value="Genomic_DNA"/>
</dbReference>
<dbReference type="RefSeq" id="WP_213165282.1">
    <property type="nucleotide sequence ID" value="NZ_CP058559.1"/>
</dbReference>
<protein>
    <submittedName>
        <fullName evidence="1">Uncharacterized protein</fullName>
    </submittedName>
</protein>
<dbReference type="KEGG" id="acae:HYG86_09100"/>
<reference evidence="1 2" key="1">
    <citation type="submission" date="2020-07" db="EMBL/GenBank/DDBJ databases">
        <title>Alkalicella. sp. LB2 genome.</title>
        <authorList>
            <person name="Postec A."/>
            <person name="Quemeneur M."/>
        </authorList>
    </citation>
    <scope>NUCLEOTIDE SEQUENCE [LARGE SCALE GENOMIC DNA]</scope>
    <source>
        <strain evidence="1 2">LB2</strain>
    </source>
</reference>
<name>A0A7G9W8A6_ALKCA</name>
<evidence type="ECO:0000313" key="2">
    <source>
        <dbReference type="Proteomes" id="UP000516160"/>
    </source>
</evidence>
<sequence length="76" mass="8534">MEINRTINLNGQIKVNDKIVAHLNAGINSSAMGMNITLNIVDKELAMDNEDIVIDQYTQFEQKVKETAKELGYPII</sequence>
<accession>A0A7G9W8A6</accession>